<keyword evidence="2 5" id="KW-0689">Ribosomal protein</keyword>
<dbReference type="SUPFAM" id="SSF52313">
    <property type="entry name" value="Ribosomal protein S2"/>
    <property type="match status" value="1"/>
</dbReference>
<protein>
    <recommendedName>
        <fullName evidence="4 5">Small ribosomal subunit protein uS2</fullName>
    </recommendedName>
</protein>
<comment type="similarity">
    <text evidence="1 5">Belongs to the universal ribosomal protein uS2 family.</text>
</comment>
<evidence type="ECO:0000256" key="5">
    <source>
        <dbReference type="HAMAP-Rule" id="MF_00291"/>
    </source>
</evidence>
<dbReference type="PANTHER" id="PTHR12534:SF0">
    <property type="entry name" value="SMALL RIBOSOMAL SUBUNIT PROTEIN US2M"/>
    <property type="match status" value="1"/>
</dbReference>
<dbReference type="FunFam" id="1.10.287.610:FF:000001">
    <property type="entry name" value="30S ribosomal protein S2"/>
    <property type="match status" value="1"/>
</dbReference>
<accession>A0A1G1Z165</accession>
<sequence>MTEAEKILTSSTAPEVVVPNLTPEEEAVLKTMMEAGLFYGMSRSKTNPKIKEYLSTTKSGIEIINLIETLKSLKAASQVLKDKVRAGGVPLIVGTTPAVKPAVKALALKFGYPSVTERWLGGTLTNFKTISSRVQYLKKLRVDKESGRLDKYTKKERVNIDREMEKLERLFSGIDNMDKLPTVAVIFDLKNHETAAQEAKKSKVTSIAISNTNCDPDLVDYPIICNDRNIQSINFIASYFEAAITEGKREALADAAKAEVKAELKTEVKKEDDKS</sequence>
<dbReference type="PANTHER" id="PTHR12534">
    <property type="entry name" value="30S RIBOSOMAL PROTEIN S2 PROKARYOTIC AND ORGANELLAR"/>
    <property type="match status" value="1"/>
</dbReference>
<dbReference type="InterPro" id="IPR005706">
    <property type="entry name" value="Ribosomal_uS2_bac/mit/plastid"/>
</dbReference>
<organism evidence="6 7">
    <name type="scientific">Candidatus Colwellbacteria bacterium RIFCSPHIGHO2_12_FULL_43_12</name>
    <dbReference type="NCBI Taxonomy" id="1797688"/>
    <lineage>
        <taxon>Bacteria</taxon>
        <taxon>Candidatus Colwelliibacteriota</taxon>
    </lineage>
</organism>
<reference evidence="6 7" key="1">
    <citation type="journal article" date="2016" name="Nat. Commun.">
        <title>Thousands of microbial genomes shed light on interconnected biogeochemical processes in an aquifer system.</title>
        <authorList>
            <person name="Anantharaman K."/>
            <person name="Brown C.T."/>
            <person name="Hug L.A."/>
            <person name="Sharon I."/>
            <person name="Castelle C.J."/>
            <person name="Probst A.J."/>
            <person name="Thomas B.C."/>
            <person name="Singh A."/>
            <person name="Wilkins M.J."/>
            <person name="Karaoz U."/>
            <person name="Brodie E.L."/>
            <person name="Williams K.H."/>
            <person name="Hubbard S.S."/>
            <person name="Banfield J.F."/>
        </authorList>
    </citation>
    <scope>NUCLEOTIDE SEQUENCE [LARGE SCALE GENOMIC DNA]</scope>
</reference>
<proteinExistence type="inferred from homology"/>
<dbReference type="EMBL" id="MHIW01000029">
    <property type="protein sequence ID" value="OGY58383.1"/>
    <property type="molecule type" value="Genomic_DNA"/>
</dbReference>
<evidence type="ECO:0000313" key="6">
    <source>
        <dbReference type="EMBL" id="OGY58383.1"/>
    </source>
</evidence>
<dbReference type="Gene3D" id="3.40.50.10490">
    <property type="entry name" value="Glucose-6-phosphate isomerase like protein, domain 1"/>
    <property type="match status" value="1"/>
</dbReference>
<dbReference type="InterPro" id="IPR001865">
    <property type="entry name" value="Ribosomal_uS2"/>
</dbReference>
<dbReference type="InterPro" id="IPR023591">
    <property type="entry name" value="Ribosomal_uS2_flav_dom_sf"/>
</dbReference>
<evidence type="ECO:0000256" key="4">
    <source>
        <dbReference type="ARBA" id="ARBA00035256"/>
    </source>
</evidence>
<evidence type="ECO:0000256" key="1">
    <source>
        <dbReference type="ARBA" id="ARBA00006242"/>
    </source>
</evidence>
<keyword evidence="3 5" id="KW-0687">Ribonucleoprotein</keyword>
<dbReference type="GO" id="GO:0006412">
    <property type="term" value="P:translation"/>
    <property type="evidence" value="ECO:0007669"/>
    <property type="project" value="UniProtKB-UniRule"/>
</dbReference>
<dbReference type="GO" id="GO:0015935">
    <property type="term" value="C:small ribosomal subunit"/>
    <property type="evidence" value="ECO:0007669"/>
    <property type="project" value="InterPro"/>
</dbReference>
<dbReference type="HAMAP" id="MF_00291_B">
    <property type="entry name" value="Ribosomal_uS2_B"/>
    <property type="match status" value="1"/>
</dbReference>
<evidence type="ECO:0000256" key="3">
    <source>
        <dbReference type="ARBA" id="ARBA00023274"/>
    </source>
</evidence>
<dbReference type="CDD" id="cd01425">
    <property type="entry name" value="RPS2"/>
    <property type="match status" value="1"/>
</dbReference>
<dbReference type="AlphaFoldDB" id="A0A1G1Z165"/>
<dbReference type="NCBIfam" id="TIGR01011">
    <property type="entry name" value="rpsB_bact"/>
    <property type="match status" value="1"/>
</dbReference>
<name>A0A1G1Z165_9BACT</name>
<comment type="caution">
    <text evidence="6">The sequence shown here is derived from an EMBL/GenBank/DDBJ whole genome shotgun (WGS) entry which is preliminary data.</text>
</comment>
<gene>
    <name evidence="5" type="primary">rpsB</name>
    <name evidence="6" type="ORF">A3E61_00865</name>
</gene>
<evidence type="ECO:0000256" key="2">
    <source>
        <dbReference type="ARBA" id="ARBA00022980"/>
    </source>
</evidence>
<dbReference type="PRINTS" id="PR00395">
    <property type="entry name" value="RIBOSOMALS2"/>
</dbReference>
<dbReference type="Proteomes" id="UP000178259">
    <property type="component" value="Unassembled WGS sequence"/>
</dbReference>
<dbReference type="Gene3D" id="1.10.287.610">
    <property type="entry name" value="Helix hairpin bin"/>
    <property type="match status" value="1"/>
</dbReference>
<evidence type="ECO:0000313" key="7">
    <source>
        <dbReference type="Proteomes" id="UP000178259"/>
    </source>
</evidence>
<dbReference type="Pfam" id="PF00318">
    <property type="entry name" value="Ribosomal_S2"/>
    <property type="match status" value="1"/>
</dbReference>
<dbReference type="GO" id="GO:0003735">
    <property type="term" value="F:structural constituent of ribosome"/>
    <property type="evidence" value="ECO:0007669"/>
    <property type="project" value="InterPro"/>
</dbReference>